<keyword evidence="3" id="KW-0963">Cytoplasm</keyword>
<reference evidence="6 7" key="1">
    <citation type="journal article" date="2015" name="Nature">
        <title>rRNA introns, odd ribosomes, and small enigmatic genomes across a large radiation of phyla.</title>
        <authorList>
            <person name="Brown C.T."/>
            <person name="Hug L.A."/>
            <person name="Thomas B.C."/>
            <person name="Sharon I."/>
            <person name="Castelle C.J."/>
            <person name="Singh A."/>
            <person name="Wilkins M.J."/>
            <person name="Williams K.H."/>
            <person name="Banfield J.F."/>
        </authorList>
    </citation>
    <scope>NUCLEOTIDE SEQUENCE [LARGE SCALE GENOMIC DNA]</scope>
</reference>
<comment type="subcellular location">
    <subcellularLocation>
        <location evidence="3">Cytoplasm</location>
    </subcellularLocation>
</comment>
<sequence length="183" mass="21233">MEILENFKNELKKIEESLRTEFSSLRVGRATPALVENILVDCYGSKIPIKQLASISAPEPRILIIEPWDRTVLPNLEKAILTSDLNLNPIVDKNLIRINIPSLTEERRNALIKLIGSKLEEAKIKYRSSRDKIMKEVNELFDAKKITEDEKFKIKEEIQKLIDLTNKNLENLLKLKEEEIKNR</sequence>
<dbReference type="InterPro" id="IPR036191">
    <property type="entry name" value="RRF_sf"/>
</dbReference>
<accession>A0A0G0LTV0</accession>
<comment type="similarity">
    <text evidence="1 3">Belongs to the RRF family.</text>
</comment>
<keyword evidence="2 3" id="KW-0648">Protein biosynthesis</keyword>
<dbReference type="PATRIC" id="fig|1618611.3.peg.204"/>
<dbReference type="Proteomes" id="UP000034706">
    <property type="component" value="Unassembled WGS sequence"/>
</dbReference>
<evidence type="ECO:0000256" key="2">
    <source>
        <dbReference type="ARBA" id="ARBA00022917"/>
    </source>
</evidence>
<proteinExistence type="inferred from homology"/>
<dbReference type="InterPro" id="IPR023584">
    <property type="entry name" value="Ribosome_recyc_fac_dom"/>
</dbReference>
<dbReference type="PANTHER" id="PTHR20982:SF3">
    <property type="entry name" value="MITOCHONDRIAL RIBOSOME RECYCLING FACTOR PSEUDO 1"/>
    <property type="match status" value="1"/>
</dbReference>
<evidence type="ECO:0000256" key="1">
    <source>
        <dbReference type="ARBA" id="ARBA00005912"/>
    </source>
</evidence>
<dbReference type="HAMAP" id="MF_00040">
    <property type="entry name" value="RRF"/>
    <property type="match status" value="1"/>
</dbReference>
<dbReference type="GO" id="GO:0005737">
    <property type="term" value="C:cytoplasm"/>
    <property type="evidence" value="ECO:0007669"/>
    <property type="project" value="UniProtKB-SubCell"/>
</dbReference>
<name>A0A0G0LTV0_9BACT</name>
<dbReference type="SUPFAM" id="SSF55194">
    <property type="entry name" value="Ribosome recycling factor, RRF"/>
    <property type="match status" value="1"/>
</dbReference>
<protein>
    <recommendedName>
        <fullName evidence="3">Ribosome-recycling factor</fullName>
        <shortName evidence="3">RRF</shortName>
    </recommendedName>
    <alternativeName>
        <fullName evidence="3">Ribosome-releasing factor</fullName>
    </alternativeName>
</protein>
<dbReference type="AlphaFoldDB" id="A0A0G0LTV0"/>
<dbReference type="InterPro" id="IPR002661">
    <property type="entry name" value="Ribosome_recyc_fac"/>
</dbReference>
<dbReference type="FunFam" id="3.30.1360.40:FF:000001">
    <property type="entry name" value="Ribosome-recycling factor"/>
    <property type="match status" value="1"/>
</dbReference>
<dbReference type="GO" id="GO:0043023">
    <property type="term" value="F:ribosomal large subunit binding"/>
    <property type="evidence" value="ECO:0007669"/>
    <property type="project" value="TreeGrafter"/>
</dbReference>
<dbReference type="Gene3D" id="1.10.132.20">
    <property type="entry name" value="Ribosome-recycling factor"/>
    <property type="match status" value="1"/>
</dbReference>
<feature type="coiled-coil region" evidence="4">
    <location>
        <begin position="119"/>
        <end position="182"/>
    </location>
</feature>
<feature type="domain" description="Ribosome recycling factor" evidence="5">
    <location>
        <begin position="18"/>
        <end position="180"/>
    </location>
</feature>
<dbReference type="Gene3D" id="3.30.1360.40">
    <property type="match status" value="1"/>
</dbReference>
<evidence type="ECO:0000259" key="5">
    <source>
        <dbReference type="Pfam" id="PF01765"/>
    </source>
</evidence>
<evidence type="ECO:0000313" key="6">
    <source>
        <dbReference type="EMBL" id="KKQ91410.1"/>
    </source>
</evidence>
<gene>
    <name evidence="3" type="primary">frr</name>
    <name evidence="6" type="ORF">UT16_C0015G0004</name>
</gene>
<comment type="caution">
    <text evidence="6">The sequence shown here is derived from an EMBL/GenBank/DDBJ whole genome shotgun (WGS) entry which is preliminary data.</text>
</comment>
<dbReference type="NCBIfam" id="TIGR00496">
    <property type="entry name" value="frr"/>
    <property type="match status" value="1"/>
</dbReference>
<dbReference type="EMBL" id="LBVT01000015">
    <property type="protein sequence ID" value="KKQ91410.1"/>
    <property type="molecule type" value="Genomic_DNA"/>
</dbReference>
<keyword evidence="4" id="KW-0175">Coiled coil</keyword>
<evidence type="ECO:0000256" key="4">
    <source>
        <dbReference type="SAM" id="Coils"/>
    </source>
</evidence>
<dbReference type="Pfam" id="PF01765">
    <property type="entry name" value="RRF"/>
    <property type="match status" value="1"/>
</dbReference>
<dbReference type="GO" id="GO:0006415">
    <property type="term" value="P:translational termination"/>
    <property type="evidence" value="ECO:0007669"/>
    <property type="project" value="UniProtKB-UniRule"/>
</dbReference>
<comment type="function">
    <text evidence="3">Responsible for the release of ribosomes from messenger RNA at the termination of protein biosynthesis. May increase the efficiency of translation by recycling ribosomes from one round of translation to another.</text>
</comment>
<organism evidence="6 7">
    <name type="scientific">Candidatus Azambacteria bacterium GW2011_GWA2_39_10</name>
    <dbReference type="NCBI Taxonomy" id="1618611"/>
    <lineage>
        <taxon>Bacteria</taxon>
        <taxon>Candidatus Azamiibacteriota</taxon>
    </lineage>
</organism>
<evidence type="ECO:0000256" key="3">
    <source>
        <dbReference type="HAMAP-Rule" id="MF_00040"/>
    </source>
</evidence>
<evidence type="ECO:0000313" key="7">
    <source>
        <dbReference type="Proteomes" id="UP000034706"/>
    </source>
</evidence>
<dbReference type="PANTHER" id="PTHR20982">
    <property type="entry name" value="RIBOSOME RECYCLING FACTOR"/>
    <property type="match status" value="1"/>
</dbReference>